<dbReference type="KEGG" id="dbr:Deba_0162"/>
<dbReference type="PANTHER" id="PTHR30373">
    <property type="entry name" value="UPF0603 PROTEIN YGCG"/>
    <property type="match status" value="1"/>
</dbReference>
<feature type="chain" id="PRO_5003150086" description="TPM domain-containing protein" evidence="2">
    <location>
        <begin position="28"/>
        <end position="266"/>
    </location>
</feature>
<dbReference type="Proteomes" id="UP000009047">
    <property type="component" value="Chromosome"/>
</dbReference>
<keyword evidence="2" id="KW-0732">Signal</keyword>
<feature type="domain" description="TPM" evidence="3">
    <location>
        <begin position="38"/>
        <end position="161"/>
    </location>
</feature>
<dbReference type="EMBL" id="CP002085">
    <property type="protein sequence ID" value="ADK83541.1"/>
    <property type="molecule type" value="Genomic_DNA"/>
</dbReference>
<organism evidence="4 5">
    <name type="scientific">Desulfarculus baarsii (strain ATCC 33931 / DSM 2075 / LMG 7858 / VKM B-1802 / 2st14)</name>
    <dbReference type="NCBI Taxonomy" id="644282"/>
    <lineage>
        <taxon>Bacteria</taxon>
        <taxon>Pseudomonadati</taxon>
        <taxon>Thermodesulfobacteriota</taxon>
        <taxon>Desulfarculia</taxon>
        <taxon>Desulfarculales</taxon>
        <taxon>Desulfarculaceae</taxon>
        <taxon>Desulfarculus</taxon>
    </lineage>
</organism>
<keyword evidence="1" id="KW-1133">Transmembrane helix</keyword>
<dbReference type="eggNOG" id="COG1512">
    <property type="taxonomic scope" value="Bacteria"/>
</dbReference>
<dbReference type="STRING" id="644282.Deba_0162"/>
<dbReference type="PANTHER" id="PTHR30373:SF2">
    <property type="entry name" value="UPF0603 PROTEIN YGCG"/>
    <property type="match status" value="1"/>
</dbReference>
<dbReference type="RefSeq" id="WP_013256997.1">
    <property type="nucleotide sequence ID" value="NC_014365.1"/>
</dbReference>
<feature type="transmembrane region" description="Helical" evidence="1">
    <location>
        <begin position="187"/>
        <end position="206"/>
    </location>
</feature>
<evidence type="ECO:0000256" key="2">
    <source>
        <dbReference type="SAM" id="SignalP"/>
    </source>
</evidence>
<evidence type="ECO:0000313" key="4">
    <source>
        <dbReference type="EMBL" id="ADK83541.1"/>
    </source>
</evidence>
<dbReference type="Pfam" id="PF04536">
    <property type="entry name" value="TPM_phosphatase"/>
    <property type="match status" value="1"/>
</dbReference>
<dbReference type="InterPro" id="IPR007621">
    <property type="entry name" value="TPM_dom"/>
</dbReference>
<sequence length="266" mass="26979">MKFSIKTTASLVLAALFVFLLAGVAPATEQWPRPKGPVADFAGVLSPQAQRAITGLSTELWQKTGAAIVVATVPELPPDQTIESLAVELMQSWGVGQKGKDEGLLFLVAVKDRRLRIEVGYGLEGLIPDAIAARIRDQAMRPHLKQNDYDQGLLAGVAAAAGVIAKDKGVTLTGLPERPDKSSGGKAFGLIPLILMIVAFIVLGRLGRRGGGGRGGGGGALLTGMLLGSMLGGGRHGGGGFDSFGGGGFGGFGGGFSGGGGASGDF</sequence>
<keyword evidence="1" id="KW-0472">Membrane</keyword>
<dbReference type="Gene3D" id="3.10.310.50">
    <property type="match status" value="1"/>
</dbReference>
<proteinExistence type="predicted"/>
<protein>
    <recommendedName>
        <fullName evidence="3">TPM domain-containing protein</fullName>
    </recommendedName>
</protein>
<dbReference type="AlphaFoldDB" id="E1QDM2"/>
<dbReference type="OrthoDB" id="9810918at2"/>
<name>E1QDM2_DESB2</name>
<keyword evidence="5" id="KW-1185">Reference proteome</keyword>
<accession>E1QDM2</accession>
<evidence type="ECO:0000259" key="3">
    <source>
        <dbReference type="Pfam" id="PF04536"/>
    </source>
</evidence>
<keyword evidence="1" id="KW-0812">Transmembrane</keyword>
<feature type="signal peptide" evidence="2">
    <location>
        <begin position="1"/>
        <end position="27"/>
    </location>
</feature>
<evidence type="ECO:0000256" key="1">
    <source>
        <dbReference type="SAM" id="Phobius"/>
    </source>
</evidence>
<reference evidence="4 5" key="1">
    <citation type="journal article" date="2010" name="Stand. Genomic Sci.">
        <title>Complete genome sequence of Desulfarculus baarsii type strain (2st14).</title>
        <authorList>
            <person name="Sun H."/>
            <person name="Spring S."/>
            <person name="Lapidus A."/>
            <person name="Davenport K."/>
            <person name="Del Rio T.G."/>
            <person name="Tice H."/>
            <person name="Nolan M."/>
            <person name="Copeland A."/>
            <person name="Cheng J.F."/>
            <person name="Lucas S."/>
            <person name="Tapia R."/>
            <person name="Goodwin L."/>
            <person name="Pitluck S."/>
            <person name="Ivanova N."/>
            <person name="Pagani I."/>
            <person name="Mavromatis K."/>
            <person name="Ovchinnikova G."/>
            <person name="Pati A."/>
            <person name="Chen A."/>
            <person name="Palaniappan K."/>
            <person name="Hauser L."/>
            <person name="Chang Y.J."/>
            <person name="Jeffries C.D."/>
            <person name="Detter J.C."/>
            <person name="Han C."/>
            <person name="Rohde M."/>
            <person name="Brambilla E."/>
            <person name="Goker M."/>
            <person name="Woyke T."/>
            <person name="Bristow J."/>
            <person name="Eisen J.A."/>
            <person name="Markowitz V."/>
            <person name="Hugenholtz P."/>
            <person name="Kyrpides N.C."/>
            <person name="Klenk H.P."/>
            <person name="Land M."/>
        </authorList>
    </citation>
    <scope>NUCLEOTIDE SEQUENCE [LARGE SCALE GENOMIC DNA]</scope>
    <source>
        <strain evidence="5">ATCC 33931 / DSM 2075 / LMG 7858 / VKM B-1802 / 2st14</strain>
    </source>
</reference>
<evidence type="ECO:0000313" key="5">
    <source>
        <dbReference type="Proteomes" id="UP000009047"/>
    </source>
</evidence>
<dbReference type="HOGENOM" id="CLU_035211_2_0_7"/>
<gene>
    <name evidence="4" type="ordered locus">Deba_0162</name>
</gene>